<keyword evidence="2" id="KW-0238">DNA-binding</keyword>
<dbReference type="EMBL" id="WVRA01000001">
    <property type="protein sequence ID" value="NOE17582.1"/>
    <property type="molecule type" value="Genomic_DNA"/>
</dbReference>
<dbReference type="GO" id="GO:0005829">
    <property type="term" value="C:cytosol"/>
    <property type="evidence" value="ECO:0007669"/>
    <property type="project" value="TreeGrafter"/>
</dbReference>
<reference evidence="5" key="1">
    <citation type="submission" date="2019-12" db="EMBL/GenBank/DDBJ databases">
        <title>Ruegeria JWLKs population differentiation of coral mucus and skeleton niches.</title>
        <authorList>
            <person name="Luo D."/>
        </authorList>
    </citation>
    <scope>NUCLEOTIDE SEQUENCE</scope>
    <source>
        <strain evidence="5">HKCCD6181</strain>
    </source>
</reference>
<dbReference type="Pfam" id="PF12833">
    <property type="entry name" value="HTH_18"/>
    <property type="match status" value="1"/>
</dbReference>
<proteinExistence type="predicted"/>
<protein>
    <submittedName>
        <fullName evidence="5">Helix-turn-helix domain-containing protein</fullName>
    </submittedName>
</protein>
<dbReference type="PANTHER" id="PTHR47894">
    <property type="entry name" value="HTH-TYPE TRANSCRIPTIONAL REGULATOR GADX"/>
    <property type="match status" value="1"/>
</dbReference>
<dbReference type="Proteomes" id="UP000597886">
    <property type="component" value="Unassembled WGS sequence"/>
</dbReference>
<dbReference type="RefSeq" id="WP_171328877.1">
    <property type="nucleotide sequence ID" value="NZ_WVRA01000001.1"/>
</dbReference>
<dbReference type="Pfam" id="PF12625">
    <property type="entry name" value="Arabinose_bd"/>
    <property type="match status" value="1"/>
</dbReference>
<sequence>MDVDIDRLHFLIQALDRHAGNSKVSQRALKQAGLRQQDIAPPAAVYSAHKEALFIRHACDAVGDITFAARTGLEVTSASTVTGYISKYSRDLRQVMENLSRFHGIIDPAIGLSFRVAGNFAALEADWKDASFARYHRRTEFLLFAALARMRNLTQVKLHPIEMRFQHKVGSHAKTYEKLAGCPVVFSAEKIEIILPLSALELKVPTYDPKLREHLLEYGERLLAEKTPPKHKTRARVEGLITRSLPGAILQAEDAAADLGMSLRTFSRRLKDEGTSYRDIVDDLRCDLAQTFITNGMTLSEISYALGYADQAAFSTAFKRWTGQPPSAFKTRVEHPIRTAGRGSSA</sequence>
<evidence type="ECO:0000256" key="3">
    <source>
        <dbReference type="ARBA" id="ARBA00023163"/>
    </source>
</evidence>
<keyword evidence="3" id="KW-0804">Transcription</keyword>
<comment type="caution">
    <text evidence="5">The sequence shown here is derived from an EMBL/GenBank/DDBJ whole genome shotgun (WGS) entry which is preliminary data.</text>
</comment>
<gene>
    <name evidence="5" type="ORF">GS634_05525</name>
</gene>
<dbReference type="PROSITE" id="PS01124">
    <property type="entry name" value="HTH_ARAC_FAMILY_2"/>
    <property type="match status" value="1"/>
</dbReference>
<dbReference type="PANTHER" id="PTHR47894:SF1">
    <property type="entry name" value="HTH-TYPE TRANSCRIPTIONAL REGULATOR VQSM"/>
    <property type="match status" value="1"/>
</dbReference>
<dbReference type="InterPro" id="IPR009057">
    <property type="entry name" value="Homeodomain-like_sf"/>
</dbReference>
<evidence type="ECO:0000313" key="5">
    <source>
        <dbReference type="EMBL" id="NOE17582.1"/>
    </source>
</evidence>
<feature type="domain" description="HTH araC/xylS-type" evidence="4">
    <location>
        <begin position="235"/>
        <end position="332"/>
    </location>
</feature>
<organism evidence="5 6">
    <name type="scientific">Ruegeria atlantica</name>
    <dbReference type="NCBI Taxonomy" id="81569"/>
    <lineage>
        <taxon>Bacteria</taxon>
        <taxon>Pseudomonadati</taxon>
        <taxon>Pseudomonadota</taxon>
        <taxon>Alphaproteobacteria</taxon>
        <taxon>Rhodobacterales</taxon>
        <taxon>Roseobacteraceae</taxon>
        <taxon>Ruegeria</taxon>
    </lineage>
</organism>
<name>A0AA90YRI4_9RHOB</name>
<dbReference type="GO" id="GO:0003700">
    <property type="term" value="F:DNA-binding transcription factor activity"/>
    <property type="evidence" value="ECO:0007669"/>
    <property type="project" value="InterPro"/>
</dbReference>
<evidence type="ECO:0000256" key="1">
    <source>
        <dbReference type="ARBA" id="ARBA00023015"/>
    </source>
</evidence>
<keyword evidence="1" id="KW-0805">Transcription regulation</keyword>
<evidence type="ECO:0000259" key="4">
    <source>
        <dbReference type="PROSITE" id="PS01124"/>
    </source>
</evidence>
<dbReference type="InterPro" id="IPR018060">
    <property type="entry name" value="HTH_AraC"/>
</dbReference>
<evidence type="ECO:0000256" key="2">
    <source>
        <dbReference type="ARBA" id="ARBA00023125"/>
    </source>
</evidence>
<dbReference type="SUPFAM" id="SSF46689">
    <property type="entry name" value="Homeodomain-like"/>
    <property type="match status" value="1"/>
</dbReference>
<dbReference type="AlphaFoldDB" id="A0AA90YRI4"/>
<dbReference type="Gene3D" id="1.10.10.60">
    <property type="entry name" value="Homeodomain-like"/>
    <property type="match status" value="1"/>
</dbReference>
<dbReference type="InterPro" id="IPR032687">
    <property type="entry name" value="AraC-type_N"/>
</dbReference>
<dbReference type="GO" id="GO:0000976">
    <property type="term" value="F:transcription cis-regulatory region binding"/>
    <property type="evidence" value="ECO:0007669"/>
    <property type="project" value="TreeGrafter"/>
</dbReference>
<evidence type="ECO:0000313" key="6">
    <source>
        <dbReference type="Proteomes" id="UP000597886"/>
    </source>
</evidence>
<accession>A0AA90YRI4</accession>
<dbReference type="SMART" id="SM00342">
    <property type="entry name" value="HTH_ARAC"/>
    <property type="match status" value="1"/>
</dbReference>